<dbReference type="EMBL" id="AP025732">
    <property type="protein sequence ID" value="BDI18485.1"/>
    <property type="molecule type" value="Genomic_DNA"/>
</dbReference>
<proteinExistence type="predicted"/>
<evidence type="ECO:0000313" key="1">
    <source>
        <dbReference type="EMBL" id="BDI18485.1"/>
    </source>
</evidence>
<reference evidence="1" key="1">
    <citation type="submission" date="2022-04" db="EMBL/GenBank/DDBJ databases">
        <title>Complete genome sequence of a cyanobacterium, Nostoc sp. SO-36, isolated in Antarctica.</title>
        <authorList>
            <person name="Kanesaki Y."/>
            <person name="Effendi D."/>
            <person name="Sakamoto T."/>
            <person name="Ohtani S."/>
            <person name="Awai K."/>
        </authorList>
    </citation>
    <scope>NUCLEOTIDE SEQUENCE</scope>
    <source>
        <strain evidence="1">SO-36</strain>
    </source>
</reference>
<organism evidence="1 2">
    <name type="scientific">Nostoc cf. commune SO-36</name>
    <dbReference type="NCBI Taxonomy" id="449208"/>
    <lineage>
        <taxon>Bacteria</taxon>
        <taxon>Bacillati</taxon>
        <taxon>Cyanobacteriota</taxon>
        <taxon>Cyanophyceae</taxon>
        <taxon>Nostocales</taxon>
        <taxon>Nostocaceae</taxon>
        <taxon>Nostoc</taxon>
    </lineage>
</organism>
<dbReference type="Proteomes" id="UP001055453">
    <property type="component" value="Chromosome"/>
</dbReference>
<evidence type="ECO:0000313" key="2">
    <source>
        <dbReference type="Proteomes" id="UP001055453"/>
    </source>
</evidence>
<protein>
    <submittedName>
        <fullName evidence="1">Uncharacterized protein</fullName>
    </submittedName>
</protein>
<keyword evidence="2" id="KW-1185">Reference proteome</keyword>
<accession>A0ABM7Z5X0</accession>
<gene>
    <name evidence="1" type="ORF">ANSO36C_42870</name>
</gene>
<name>A0ABM7Z5X0_NOSCO</name>
<sequence>MSNDKPYDYEFIGVSGRTIAFIVDEMKALLIPYMKMILHNTKILVETKKSYVSTSRFILQFSNAEMKCDI</sequence>